<evidence type="ECO:0000313" key="1">
    <source>
        <dbReference type="EMBL" id="JAD50665.1"/>
    </source>
</evidence>
<reference evidence="1" key="1">
    <citation type="submission" date="2014-09" db="EMBL/GenBank/DDBJ databases">
        <authorList>
            <person name="Magalhaes I.L.F."/>
            <person name="Oliveira U."/>
            <person name="Santos F.R."/>
            <person name="Vidigal T.H.D.A."/>
            <person name="Brescovit A.D."/>
            <person name="Santos A.J."/>
        </authorList>
    </citation>
    <scope>NUCLEOTIDE SEQUENCE</scope>
    <source>
        <tissue evidence="1">Shoot tissue taken approximately 20 cm above the soil surface</tissue>
    </source>
</reference>
<dbReference type="AlphaFoldDB" id="A0A0A9AP31"/>
<protein>
    <submittedName>
        <fullName evidence="1">Uncharacterized protein</fullName>
    </submittedName>
</protein>
<name>A0A0A9AP31_ARUDO</name>
<proteinExistence type="predicted"/>
<dbReference type="EMBL" id="GBRH01247230">
    <property type="protein sequence ID" value="JAD50665.1"/>
    <property type="molecule type" value="Transcribed_RNA"/>
</dbReference>
<accession>A0A0A9AP31</accession>
<reference evidence="1" key="2">
    <citation type="journal article" date="2015" name="Data Brief">
        <title>Shoot transcriptome of the giant reed, Arundo donax.</title>
        <authorList>
            <person name="Barrero R.A."/>
            <person name="Guerrero F.D."/>
            <person name="Moolhuijzen P."/>
            <person name="Goolsby J.A."/>
            <person name="Tidwell J."/>
            <person name="Bellgard S.E."/>
            <person name="Bellgard M.I."/>
        </authorList>
    </citation>
    <scope>NUCLEOTIDE SEQUENCE</scope>
    <source>
        <tissue evidence="1">Shoot tissue taken approximately 20 cm above the soil surface</tissue>
    </source>
</reference>
<sequence>MIKRNDEINFIPQGSTQVPKSVYFCILPFPCPKMI</sequence>
<organism evidence="1">
    <name type="scientific">Arundo donax</name>
    <name type="common">Giant reed</name>
    <name type="synonym">Donax arundinaceus</name>
    <dbReference type="NCBI Taxonomy" id="35708"/>
    <lineage>
        <taxon>Eukaryota</taxon>
        <taxon>Viridiplantae</taxon>
        <taxon>Streptophyta</taxon>
        <taxon>Embryophyta</taxon>
        <taxon>Tracheophyta</taxon>
        <taxon>Spermatophyta</taxon>
        <taxon>Magnoliopsida</taxon>
        <taxon>Liliopsida</taxon>
        <taxon>Poales</taxon>
        <taxon>Poaceae</taxon>
        <taxon>PACMAD clade</taxon>
        <taxon>Arundinoideae</taxon>
        <taxon>Arundineae</taxon>
        <taxon>Arundo</taxon>
    </lineage>
</organism>